<dbReference type="GO" id="GO:0006412">
    <property type="term" value="P:translation"/>
    <property type="evidence" value="ECO:0007669"/>
    <property type="project" value="UniProtKB-UniRule"/>
</dbReference>
<dbReference type="PANTHER" id="PTHR11229">
    <property type="entry name" value="50S RIBOSOMAL PROTEIN L3"/>
    <property type="match status" value="1"/>
</dbReference>
<dbReference type="InterPro" id="IPR009000">
    <property type="entry name" value="Transl_B-barrel_sf"/>
</dbReference>
<comment type="function">
    <text evidence="7 9">One of the primary rRNA binding proteins, it binds directly near the 3'-end of the 23S rRNA, where it nucleates assembly of the 50S subunit.</text>
</comment>
<comment type="PTM">
    <text evidence="7">Methylated by PrmB.</text>
</comment>
<keyword evidence="5 7" id="KW-0687">Ribonucleoprotein</keyword>
<dbReference type="Gene3D" id="3.30.160.810">
    <property type="match status" value="1"/>
</dbReference>
<dbReference type="PROSITE" id="PS00474">
    <property type="entry name" value="RIBOSOMAL_L3"/>
    <property type="match status" value="1"/>
</dbReference>
<evidence type="ECO:0000313" key="10">
    <source>
        <dbReference type="EMBL" id="SPY08913.1"/>
    </source>
</evidence>
<name>A0A2N6QA38_9BURK</name>
<dbReference type="EMBL" id="UATH01000001">
    <property type="protein sequence ID" value="SPY08913.1"/>
    <property type="molecule type" value="Genomic_DNA"/>
</dbReference>
<evidence type="ECO:0000256" key="7">
    <source>
        <dbReference type="HAMAP-Rule" id="MF_01325"/>
    </source>
</evidence>
<dbReference type="SUPFAM" id="SSF50447">
    <property type="entry name" value="Translation proteins"/>
    <property type="match status" value="1"/>
</dbReference>
<dbReference type="Gene3D" id="2.40.30.10">
    <property type="entry name" value="Translation factors"/>
    <property type="match status" value="1"/>
</dbReference>
<keyword evidence="4 7" id="KW-0689">Ribosomal protein</keyword>
<evidence type="ECO:0000256" key="1">
    <source>
        <dbReference type="ARBA" id="ARBA00006540"/>
    </source>
</evidence>
<comment type="similarity">
    <text evidence="1 7 8">Belongs to the universal ribosomal protein uL3 family.</text>
</comment>
<evidence type="ECO:0000256" key="4">
    <source>
        <dbReference type="ARBA" id="ARBA00022980"/>
    </source>
</evidence>
<evidence type="ECO:0000256" key="6">
    <source>
        <dbReference type="ARBA" id="ARBA00035243"/>
    </source>
</evidence>
<dbReference type="FunFam" id="2.40.30.10:FF:000004">
    <property type="entry name" value="50S ribosomal protein L3"/>
    <property type="match status" value="1"/>
</dbReference>
<feature type="modified residue" description="N5-methylglutamine" evidence="7">
    <location>
        <position position="164"/>
    </location>
</feature>
<reference evidence="10 11" key="1">
    <citation type="submission" date="2018-06" db="EMBL/GenBank/DDBJ databases">
        <authorList>
            <consortium name="Pathogen Informatics"/>
            <person name="Doyle S."/>
        </authorList>
    </citation>
    <scope>NUCLEOTIDE SEQUENCE [LARGE SCALE GENOMIC DNA]</scope>
    <source>
        <strain evidence="10 11">NCTC11009</strain>
    </source>
</reference>
<dbReference type="RefSeq" id="WP_102706152.1">
    <property type="nucleotide sequence ID" value="NZ_CAUPHC010000002.1"/>
</dbReference>
<gene>
    <name evidence="7 10" type="primary">rplC</name>
    <name evidence="10" type="ORF">NCTC11009_02155</name>
</gene>
<dbReference type="InterPro" id="IPR000597">
    <property type="entry name" value="Ribosomal_uL3"/>
</dbReference>
<dbReference type="InterPro" id="IPR019926">
    <property type="entry name" value="Ribosomal_uL3_CS"/>
</dbReference>
<evidence type="ECO:0000256" key="5">
    <source>
        <dbReference type="ARBA" id="ARBA00023274"/>
    </source>
</evidence>
<dbReference type="AlphaFoldDB" id="A0A2N6QA38"/>
<accession>A0A2N6QA38</accession>
<dbReference type="NCBIfam" id="TIGR03625">
    <property type="entry name" value="L3_bact"/>
    <property type="match status" value="1"/>
</dbReference>
<dbReference type="Proteomes" id="UP000250242">
    <property type="component" value="Unassembled WGS sequence"/>
</dbReference>
<organism evidence="10 11">
    <name type="scientific">Oligella urethralis</name>
    <dbReference type="NCBI Taxonomy" id="90245"/>
    <lineage>
        <taxon>Bacteria</taxon>
        <taxon>Pseudomonadati</taxon>
        <taxon>Pseudomonadota</taxon>
        <taxon>Betaproteobacteria</taxon>
        <taxon>Burkholderiales</taxon>
        <taxon>Alcaligenaceae</taxon>
        <taxon>Oligella</taxon>
    </lineage>
</organism>
<evidence type="ECO:0000256" key="3">
    <source>
        <dbReference type="ARBA" id="ARBA00022884"/>
    </source>
</evidence>
<keyword evidence="7" id="KW-0488">Methylation</keyword>
<sequence>MSNSTTTPAAHRLGLVGRKVGMMRLFTEDGDSIPVTVLDVSGNRVTQVKSVETDGYAAVQVAFGQRRASRVTKPLAGHYAKAGTEAGTILKEFRLDPAVAAEFEAGAEILVDSLFEVGQKVDVQGTTIGKGFAGVIKRHNFSAQRASHGNSISHRAPGSTGMAQDPGRVFPGKRMAGHMGDVTRTVQNLDVVRVDVERGLIMVKGSVPGHKNGNVIVRPAIKMTVKGAK</sequence>
<comment type="subunit">
    <text evidence="7 9">Part of the 50S ribosomal subunit. Forms a cluster with proteins L14 and L19.</text>
</comment>
<evidence type="ECO:0000256" key="2">
    <source>
        <dbReference type="ARBA" id="ARBA00022730"/>
    </source>
</evidence>
<evidence type="ECO:0000313" key="11">
    <source>
        <dbReference type="Proteomes" id="UP000250242"/>
    </source>
</evidence>
<dbReference type="HAMAP" id="MF_01325_B">
    <property type="entry name" value="Ribosomal_uL3_B"/>
    <property type="match status" value="1"/>
</dbReference>
<dbReference type="PANTHER" id="PTHR11229:SF16">
    <property type="entry name" value="LARGE RIBOSOMAL SUBUNIT PROTEIN UL3C"/>
    <property type="match status" value="1"/>
</dbReference>
<dbReference type="GO" id="GO:0022625">
    <property type="term" value="C:cytosolic large ribosomal subunit"/>
    <property type="evidence" value="ECO:0007669"/>
    <property type="project" value="TreeGrafter"/>
</dbReference>
<dbReference type="InterPro" id="IPR019927">
    <property type="entry name" value="Ribosomal_uL3_bac/org-type"/>
</dbReference>
<keyword evidence="2 7" id="KW-0699">rRNA-binding</keyword>
<evidence type="ECO:0000256" key="9">
    <source>
        <dbReference type="RuleBase" id="RU003906"/>
    </source>
</evidence>
<dbReference type="GO" id="GO:0019843">
    <property type="term" value="F:rRNA binding"/>
    <property type="evidence" value="ECO:0007669"/>
    <property type="project" value="UniProtKB-UniRule"/>
</dbReference>
<protein>
    <recommendedName>
        <fullName evidence="6 7">Large ribosomal subunit protein uL3</fullName>
    </recommendedName>
</protein>
<dbReference type="STRING" id="90245.GCA_001056285_00483"/>
<keyword evidence="3 7" id="KW-0694">RNA-binding</keyword>
<dbReference type="GO" id="GO:0003735">
    <property type="term" value="F:structural constituent of ribosome"/>
    <property type="evidence" value="ECO:0007669"/>
    <property type="project" value="UniProtKB-UniRule"/>
</dbReference>
<evidence type="ECO:0000256" key="8">
    <source>
        <dbReference type="RuleBase" id="RU003905"/>
    </source>
</evidence>
<dbReference type="Pfam" id="PF00297">
    <property type="entry name" value="Ribosomal_L3"/>
    <property type="match status" value="1"/>
</dbReference>
<proteinExistence type="inferred from homology"/>
<dbReference type="FunFam" id="3.30.160.810:FF:000001">
    <property type="entry name" value="50S ribosomal protein L3"/>
    <property type="match status" value="1"/>
</dbReference>